<dbReference type="Pfam" id="PF24092">
    <property type="entry name" value="DUF7373_C"/>
    <property type="match status" value="1"/>
</dbReference>
<keyword evidence="5" id="KW-1185">Reference proteome</keyword>
<dbReference type="InterPro" id="IPR055797">
    <property type="entry name" value="DUF7373"/>
</dbReference>
<dbReference type="RefSeq" id="WP_215916399.1">
    <property type="nucleotide sequence ID" value="NZ_JAHKNI010000002.1"/>
</dbReference>
<dbReference type="Proteomes" id="UP000733379">
    <property type="component" value="Unassembled WGS sequence"/>
</dbReference>
<evidence type="ECO:0000313" key="4">
    <source>
        <dbReference type="EMBL" id="MBU3061527.1"/>
    </source>
</evidence>
<feature type="domain" description="DUF7373" evidence="3">
    <location>
        <begin position="258"/>
        <end position="410"/>
    </location>
</feature>
<feature type="region of interest" description="Disordered" evidence="1">
    <location>
        <begin position="169"/>
        <end position="191"/>
    </location>
</feature>
<gene>
    <name evidence="4" type="ORF">KO481_08315</name>
</gene>
<proteinExistence type="predicted"/>
<organism evidence="4 5">
    <name type="scientific">Nocardia albiluteola</name>
    <dbReference type="NCBI Taxonomy" id="2842303"/>
    <lineage>
        <taxon>Bacteria</taxon>
        <taxon>Bacillati</taxon>
        <taxon>Actinomycetota</taxon>
        <taxon>Actinomycetes</taxon>
        <taxon>Mycobacteriales</taxon>
        <taxon>Nocardiaceae</taxon>
        <taxon>Nocardia</taxon>
    </lineage>
</organism>
<name>A0ABS6AU23_9NOCA</name>
<evidence type="ECO:0000313" key="5">
    <source>
        <dbReference type="Proteomes" id="UP000733379"/>
    </source>
</evidence>
<comment type="caution">
    <text evidence="4">The sequence shown here is derived from an EMBL/GenBank/DDBJ whole genome shotgun (WGS) entry which is preliminary data.</text>
</comment>
<protein>
    <submittedName>
        <fullName evidence="4">Uncharacterized protein</fullName>
    </submittedName>
</protein>
<dbReference type="EMBL" id="JAHKNI010000002">
    <property type="protein sequence ID" value="MBU3061527.1"/>
    <property type="molecule type" value="Genomic_DNA"/>
</dbReference>
<evidence type="ECO:0000256" key="1">
    <source>
        <dbReference type="SAM" id="MobiDB-lite"/>
    </source>
</evidence>
<dbReference type="Pfam" id="PF24088">
    <property type="entry name" value="DUF7373"/>
    <property type="match status" value="1"/>
</dbReference>
<evidence type="ECO:0000259" key="2">
    <source>
        <dbReference type="Pfam" id="PF24088"/>
    </source>
</evidence>
<evidence type="ECO:0000259" key="3">
    <source>
        <dbReference type="Pfam" id="PF24092"/>
    </source>
</evidence>
<accession>A0ABS6AU23</accession>
<reference evidence="4 5" key="1">
    <citation type="submission" date="2021-06" db="EMBL/GenBank/DDBJ databases">
        <title>Actinomycetes sequencing.</title>
        <authorList>
            <person name="Shan Q."/>
        </authorList>
    </citation>
    <scope>NUCLEOTIDE SEQUENCE [LARGE SCALE GENOMIC DNA]</scope>
    <source>
        <strain evidence="4 5">NEAU-G5</strain>
    </source>
</reference>
<dbReference type="InterPro" id="IPR056463">
    <property type="entry name" value="DUF7373_C"/>
</dbReference>
<sequence>MRERIHRFRVVVLTTILAAAIATVTGTLTSSVVPGHAVAGMTGAELRTLNVGPYVANPADYRPETDSADEVYRLEARRMFGYLADPSDIDPDLNFASDVEILDSDAVGILDNDHLLPQAFASIAPAHSLIGGVMLGRNNRSLRARRAADIALLRFGDPAAAQAAARDLNGAMGSPGRHPLPVAEPNAPAGSADDATGQLLAVRGAYLVLIQAVLPRPDPVALAARLTALARAQFAAMASLTPTPPQDIPGLEADRDAMLRRTLADPRSVVAPSDYSLDNLEGVYDPGAALHFEDDAGLMRRAFAADGVDLVAQNAGKIYRTKDLDSAFRLQATLTLVGHDDQELANPPGITDAHCVERDEADPVTNARSICAVVYGRYVGLVGSADTLEGRTEQGLYQRAAAQYSILARSR</sequence>
<feature type="domain" description="DUF7373" evidence="2">
    <location>
        <begin position="64"/>
        <end position="252"/>
    </location>
</feature>